<dbReference type="PANTHER" id="PTHR45913">
    <property type="entry name" value="EPM2A-INTERACTING PROTEIN 1"/>
    <property type="match status" value="1"/>
</dbReference>
<dbReference type="PANTHER" id="PTHR45913:SF5">
    <property type="entry name" value="GENERAL TRANSCRIPTION FACTOR II-I REPEAT DOMAIN-CONTAINING PROTEIN 2A-LIKE PROTEIN"/>
    <property type="match status" value="1"/>
</dbReference>
<reference evidence="1" key="1">
    <citation type="submission" date="2020-05" db="UniProtKB">
        <authorList>
            <consortium name="EnsemblMetazoa"/>
        </authorList>
    </citation>
    <scope>IDENTIFICATION</scope>
    <source>
        <strain evidence="1">Jacobina</strain>
    </source>
</reference>
<accession>A0A1B0CV89</accession>
<proteinExistence type="predicted"/>
<dbReference type="AlphaFoldDB" id="A0A1B0CV89"/>
<dbReference type="InterPro" id="IPR012337">
    <property type="entry name" value="RNaseH-like_sf"/>
</dbReference>
<name>A0A1B0CV89_LUTLO</name>
<dbReference type="Proteomes" id="UP000092461">
    <property type="component" value="Unassembled WGS sequence"/>
</dbReference>
<dbReference type="EnsemblMetazoa" id="LLOJ008874-RA">
    <property type="protein sequence ID" value="LLOJ008874-PA"/>
    <property type="gene ID" value="LLOJ008874"/>
</dbReference>
<protein>
    <submittedName>
        <fullName evidence="1">Uncharacterized protein</fullName>
    </submittedName>
</protein>
<dbReference type="VEuPathDB" id="VectorBase:LLOJ008874"/>
<sequence length="241" mass="27781">MHWAKAHHKYESKLATNVRSSESVAMKVEKPKKNMDATKASRMLALETGRLKKPFSDAGRWRDVFSNILKNRYTISRNISHISEKMRDEMIRKIKESKKISIAIDESTDISHHSQLMIFIRGIMPDNSTFESYLDLRQLRETTRGEDIYEEVFNALKEFGALDKLVSLSTDGAPSMNAPYGDLKLFTHFDKKLKSRLHDDEFWRNIAFLGDITKYLNDLNLSLQVNGGVTMKHVTLVENVL</sequence>
<organism evidence="1 2">
    <name type="scientific">Lutzomyia longipalpis</name>
    <name type="common">Sand fly</name>
    <dbReference type="NCBI Taxonomy" id="7200"/>
    <lineage>
        <taxon>Eukaryota</taxon>
        <taxon>Metazoa</taxon>
        <taxon>Ecdysozoa</taxon>
        <taxon>Arthropoda</taxon>
        <taxon>Hexapoda</taxon>
        <taxon>Insecta</taxon>
        <taxon>Pterygota</taxon>
        <taxon>Neoptera</taxon>
        <taxon>Endopterygota</taxon>
        <taxon>Diptera</taxon>
        <taxon>Nematocera</taxon>
        <taxon>Psychodoidea</taxon>
        <taxon>Psychodidae</taxon>
        <taxon>Lutzomyia</taxon>
        <taxon>Lutzomyia</taxon>
    </lineage>
</organism>
<dbReference type="SUPFAM" id="SSF53098">
    <property type="entry name" value="Ribonuclease H-like"/>
    <property type="match status" value="1"/>
</dbReference>
<evidence type="ECO:0000313" key="2">
    <source>
        <dbReference type="Proteomes" id="UP000092461"/>
    </source>
</evidence>
<dbReference type="EMBL" id="AJWK01030269">
    <property type="status" value="NOT_ANNOTATED_CDS"/>
    <property type="molecule type" value="Genomic_DNA"/>
</dbReference>
<dbReference type="VEuPathDB" id="VectorBase:LLONM1_009332"/>
<evidence type="ECO:0000313" key="1">
    <source>
        <dbReference type="EnsemblMetazoa" id="LLOJ008874-PA"/>
    </source>
</evidence>
<keyword evidence="2" id="KW-1185">Reference proteome</keyword>